<evidence type="ECO:0000313" key="2">
    <source>
        <dbReference type="Proteomes" id="UP001197236"/>
    </source>
</evidence>
<reference evidence="1 2" key="1">
    <citation type="submission" date="2021-07" db="EMBL/GenBank/DDBJ databases">
        <title>A novel phosphonate cluster across the Pantoea species complex is important for pathogenicity in onion.</title>
        <authorList>
            <person name="Zhao M."/>
            <person name="Stice S."/>
            <person name="Shin G.Y."/>
            <person name="Coutinho T."/>
            <person name="Gitaitis R."/>
            <person name="Kvitko B."/>
            <person name="Dutta B."/>
        </authorList>
    </citation>
    <scope>NUCLEOTIDE SEQUENCE [LARGE SCALE GENOMIC DNA]</scope>
    <source>
        <strain evidence="1 2">BD 382</strain>
    </source>
</reference>
<gene>
    <name evidence="1" type="ORF">KYI95_19615</name>
</gene>
<name>A0ABS6VJ74_9GAMM</name>
<keyword evidence="2" id="KW-1185">Reference proteome</keyword>
<comment type="caution">
    <text evidence="1">The sequence shown here is derived from an EMBL/GenBank/DDBJ whole genome shotgun (WGS) entry which is preliminary data.</text>
</comment>
<protein>
    <submittedName>
        <fullName evidence="1">ComF family protein</fullName>
    </submittedName>
</protein>
<sequence length="193" mass="21365">MNVNLKDIAGNWDKGVVLDKHSKYSVVTGQNEFGHNVYDTVRTDVGEALFQLKYRSDWNQVQPLAQCLYDNAYPLFEDVGFIVPMAASNVRARQPVNEVAQALAQLAGVPCFTTMLLKAAGGVSLKNLDTKEQKVAAITDSFSCEEIIENEGRWNVLVIDDLYHTGASMEAACAALRGYNKIDNIYVAALTWR</sequence>
<dbReference type="InterPro" id="IPR000836">
    <property type="entry name" value="PRTase_dom"/>
</dbReference>
<dbReference type="InterPro" id="IPR029057">
    <property type="entry name" value="PRTase-like"/>
</dbReference>
<dbReference type="Proteomes" id="UP001197236">
    <property type="component" value="Unassembled WGS sequence"/>
</dbReference>
<evidence type="ECO:0000313" key="1">
    <source>
        <dbReference type="EMBL" id="MBW1259384.1"/>
    </source>
</evidence>
<dbReference type="Gene3D" id="3.40.50.2020">
    <property type="match status" value="1"/>
</dbReference>
<accession>A0ABS6VJ74</accession>
<dbReference type="EMBL" id="JAHVXZ010000016">
    <property type="protein sequence ID" value="MBW1259384.1"/>
    <property type="molecule type" value="Genomic_DNA"/>
</dbReference>
<dbReference type="CDD" id="cd06223">
    <property type="entry name" value="PRTases_typeI"/>
    <property type="match status" value="1"/>
</dbReference>
<dbReference type="RefSeq" id="WP_029571255.1">
    <property type="nucleotide sequence ID" value="NZ_CP193915.1"/>
</dbReference>
<proteinExistence type="predicted"/>
<dbReference type="SUPFAM" id="SSF53271">
    <property type="entry name" value="PRTase-like"/>
    <property type="match status" value="1"/>
</dbReference>
<organism evidence="1 2">
    <name type="scientific">Pantoea allii</name>
    <dbReference type="NCBI Taxonomy" id="574096"/>
    <lineage>
        <taxon>Bacteria</taxon>
        <taxon>Pseudomonadati</taxon>
        <taxon>Pseudomonadota</taxon>
        <taxon>Gammaproteobacteria</taxon>
        <taxon>Enterobacterales</taxon>
        <taxon>Erwiniaceae</taxon>
        <taxon>Pantoea</taxon>
    </lineage>
</organism>